<evidence type="ECO:0000313" key="2">
    <source>
        <dbReference type="EMBL" id="CAF4371893.1"/>
    </source>
</evidence>
<accession>A0A8S2FWW1</accession>
<gene>
    <name evidence="1" type="ORF">OVA965_LOCUS40629</name>
    <name evidence="2" type="ORF">TMI583_LOCUS42091</name>
</gene>
<dbReference type="Proteomes" id="UP000677228">
    <property type="component" value="Unassembled WGS sequence"/>
</dbReference>
<evidence type="ECO:0000313" key="1">
    <source>
        <dbReference type="EMBL" id="CAF1575403.1"/>
    </source>
</evidence>
<dbReference type="EMBL" id="CAJNOK010044658">
    <property type="protein sequence ID" value="CAF1575403.1"/>
    <property type="molecule type" value="Genomic_DNA"/>
</dbReference>
<dbReference type="Proteomes" id="UP000682733">
    <property type="component" value="Unassembled WGS sequence"/>
</dbReference>
<dbReference type="AlphaFoldDB" id="A0A8S2FWW1"/>
<organism evidence="1 3">
    <name type="scientific">Didymodactylos carnosus</name>
    <dbReference type="NCBI Taxonomy" id="1234261"/>
    <lineage>
        <taxon>Eukaryota</taxon>
        <taxon>Metazoa</taxon>
        <taxon>Spiralia</taxon>
        <taxon>Gnathifera</taxon>
        <taxon>Rotifera</taxon>
        <taxon>Eurotatoria</taxon>
        <taxon>Bdelloidea</taxon>
        <taxon>Philodinida</taxon>
        <taxon>Philodinidae</taxon>
        <taxon>Didymodactylos</taxon>
    </lineage>
</organism>
<sequence>MKLPKPSVINGLELLPKSPSFNVEEISVTFIDEHDEATKPIRSKLPLPKRRIPLFKVKTIELTITKTVDETSPKAVTISLLICAEATTTTALSTAAGTTPIGGSTPAPGTTGGVSLVSGETTPIGGSTPAPGTTGGVSLVSGETTPIGGSTPAPGTTGGVSLVSGETTPIGGSTPAPGTTGGVSLVSGETTPIGGSTPAGTPFGSAPTSGVPHTGTTGITTVKLDTPCQEMEFFDTILSLNNVVITPKDVDNKTELSPTSGNGLDFPHDELHPTIEMKLPKPSVINGLELLPKSP</sequence>
<dbReference type="EMBL" id="CAJOBA010067556">
    <property type="protein sequence ID" value="CAF4371893.1"/>
    <property type="molecule type" value="Genomic_DNA"/>
</dbReference>
<evidence type="ECO:0000313" key="3">
    <source>
        <dbReference type="Proteomes" id="UP000677228"/>
    </source>
</evidence>
<proteinExistence type="predicted"/>
<feature type="non-terminal residue" evidence="1">
    <location>
        <position position="1"/>
    </location>
</feature>
<comment type="caution">
    <text evidence="1">The sequence shown here is derived from an EMBL/GenBank/DDBJ whole genome shotgun (WGS) entry which is preliminary data.</text>
</comment>
<reference evidence="1" key="1">
    <citation type="submission" date="2021-02" db="EMBL/GenBank/DDBJ databases">
        <authorList>
            <person name="Nowell W R."/>
        </authorList>
    </citation>
    <scope>NUCLEOTIDE SEQUENCE</scope>
</reference>
<protein>
    <submittedName>
        <fullName evidence="1">Uncharacterized protein</fullName>
    </submittedName>
</protein>
<name>A0A8S2FWW1_9BILA</name>